<dbReference type="EMBL" id="AZDA01000001">
    <property type="protein sequence ID" value="KRK40978.1"/>
    <property type="molecule type" value="Genomic_DNA"/>
</dbReference>
<sequence>MKIRPAEPRDAQGAVPIINIVLEEMELPFMQNVDQQAFFKILAKAFQTEDYRYSYRHGIVAEQNGAIMGVAFGYPAAAEDHIDDALKAYLPEIGADPNDKVFTDKETFPGEWYLDTLSVAENHQHQGVGTALLKAVIPVAKALGYTTLGLNVDVANPNAKKLYTKMGYQKVGMTRLSGHDYEHLQLNI</sequence>
<evidence type="ECO:0000256" key="2">
    <source>
        <dbReference type="ARBA" id="ARBA00023315"/>
    </source>
</evidence>
<dbReference type="InterPro" id="IPR050680">
    <property type="entry name" value="YpeA/RimI_acetyltransf"/>
</dbReference>
<gene>
    <name evidence="4" type="ORF">FC07_GL001676</name>
</gene>
<dbReference type="Pfam" id="PF00583">
    <property type="entry name" value="Acetyltransf_1"/>
    <property type="match status" value="1"/>
</dbReference>
<dbReference type="STRING" id="1423726.FC07_GL001676"/>
<comment type="caution">
    <text evidence="4">The sequence shown here is derived from an EMBL/GenBank/DDBJ whole genome shotgun (WGS) entry which is preliminary data.</text>
</comment>
<evidence type="ECO:0000256" key="1">
    <source>
        <dbReference type="ARBA" id="ARBA00022679"/>
    </source>
</evidence>
<dbReference type="Gene3D" id="3.40.630.30">
    <property type="match status" value="1"/>
</dbReference>
<dbReference type="Proteomes" id="UP000051461">
    <property type="component" value="Unassembled WGS sequence"/>
</dbReference>
<dbReference type="InterPro" id="IPR016181">
    <property type="entry name" value="Acyl_CoA_acyltransferase"/>
</dbReference>
<organism evidence="4 5">
    <name type="scientific">Loigolactobacillus bifermentans DSM 20003</name>
    <dbReference type="NCBI Taxonomy" id="1423726"/>
    <lineage>
        <taxon>Bacteria</taxon>
        <taxon>Bacillati</taxon>
        <taxon>Bacillota</taxon>
        <taxon>Bacilli</taxon>
        <taxon>Lactobacillales</taxon>
        <taxon>Lactobacillaceae</taxon>
        <taxon>Loigolactobacillus</taxon>
    </lineage>
</organism>
<dbReference type="CDD" id="cd04301">
    <property type="entry name" value="NAT_SF"/>
    <property type="match status" value="1"/>
</dbReference>
<protein>
    <submittedName>
        <fullName evidence="4">GNAT family N-acetyltransferase</fullName>
    </submittedName>
</protein>
<dbReference type="PROSITE" id="PS51186">
    <property type="entry name" value="GNAT"/>
    <property type="match status" value="1"/>
</dbReference>
<keyword evidence="2" id="KW-0012">Acyltransferase</keyword>
<evidence type="ECO:0000313" key="5">
    <source>
        <dbReference type="Proteomes" id="UP000051461"/>
    </source>
</evidence>
<dbReference type="SUPFAM" id="SSF55729">
    <property type="entry name" value="Acyl-CoA N-acyltransferases (Nat)"/>
    <property type="match status" value="1"/>
</dbReference>
<dbReference type="PANTHER" id="PTHR43420">
    <property type="entry name" value="ACETYLTRANSFERASE"/>
    <property type="match status" value="1"/>
</dbReference>
<name>A0A0R1HB88_9LACO</name>
<keyword evidence="5" id="KW-1185">Reference proteome</keyword>
<dbReference type="PANTHER" id="PTHR43420:SF52">
    <property type="entry name" value="N-ACETYLTRANSFERASE YODP"/>
    <property type="match status" value="1"/>
</dbReference>
<reference evidence="4 5" key="1">
    <citation type="journal article" date="2015" name="Genome Announc.">
        <title>Expanding the biotechnology potential of lactobacilli through comparative genomics of 213 strains and associated genera.</title>
        <authorList>
            <person name="Sun Z."/>
            <person name="Harris H.M."/>
            <person name="McCann A."/>
            <person name="Guo C."/>
            <person name="Argimon S."/>
            <person name="Zhang W."/>
            <person name="Yang X."/>
            <person name="Jeffery I.B."/>
            <person name="Cooney J.C."/>
            <person name="Kagawa T.F."/>
            <person name="Liu W."/>
            <person name="Song Y."/>
            <person name="Salvetti E."/>
            <person name="Wrobel A."/>
            <person name="Rasinkangas P."/>
            <person name="Parkhill J."/>
            <person name="Rea M.C."/>
            <person name="O'Sullivan O."/>
            <person name="Ritari J."/>
            <person name="Douillard F.P."/>
            <person name="Paul Ross R."/>
            <person name="Yang R."/>
            <person name="Briner A.E."/>
            <person name="Felis G.E."/>
            <person name="de Vos W.M."/>
            <person name="Barrangou R."/>
            <person name="Klaenhammer T.R."/>
            <person name="Caufield P.W."/>
            <person name="Cui Y."/>
            <person name="Zhang H."/>
            <person name="O'Toole P.W."/>
        </authorList>
    </citation>
    <scope>NUCLEOTIDE SEQUENCE [LARGE SCALE GENOMIC DNA]</scope>
    <source>
        <strain evidence="4 5">DSM 20003</strain>
    </source>
</reference>
<evidence type="ECO:0000259" key="3">
    <source>
        <dbReference type="PROSITE" id="PS51186"/>
    </source>
</evidence>
<accession>A0A0R1HB88</accession>
<dbReference type="AlphaFoldDB" id="A0A0R1HB88"/>
<dbReference type="GO" id="GO:0016747">
    <property type="term" value="F:acyltransferase activity, transferring groups other than amino-acyl groups"/>
    <property type="evidence" value="ECO:0007669"/>
    <property type="project" value="InterPro"/>
</dbReference>
<evidence type="ECO:0000313" key="4">
    <source>
        <dbReference type="EMBL" id="KRK40978.1"/>
    </source>
</evidence>
<keyword evidence="1 4" id="KW-0808">Transferase</keyword>
<dbReference type="RefSeq" id="WP_057903108.1">
    <property type="nucleotide sequence ID" value="NZ_AZDA01000001.1"/>
</dbReference>
<dbReference type="OrthoDB" id="5319888at2"/>
<dbReference type="InterPro" id="IPR000182">
    <property type="entry name" value="GNAT_dom"/>
</dbReference>
<dbReference type="PATRIC" id="fig|1423726.3.peg.1736"/>
<proteinExistence type="predicted"/>
<feature type="domain" description="N-acetyltransferase" evidence="3">
    <location>
        <begin position="1"/>
        <end position="188"/>
    </location>
</feature>